<dbReference type="InterPro" id="IPR018060">
    <property type="entry name" value="HTH_AraC"/>
</dbReference>
<dbReference type="PROSITE" id="PS01124">
    <property type="entry name" value="HTH_ARAC_FAMILY_2"/>
    <property type="match status" value="1"/>
</dbReference>
<feature type="domain" description="HTH araC/xylS-type" evidence="2">
    <location>
        <begin position="3"/>
        <end position="92"/>
    </location>
</feature>
<organism evidence="3 4">
    <name type="scientific">Dysgonomonas termitidis</name>
    <dbReference type="NCBI Taxonomy" id="1516126"/>
    <lineage>
        <taxon>Bacteria</taxon>
        <taxon>Pseudomonadati</taxon>
        <taxon>Bacteroidota</taxon>
        <taxon>Bacteroidia</taxon>
        <taxon>Bacteroidales</taxon>
        <taxon>Dysgonomonadaceae</taxon>
        <taxon>Dysgonomonas</taxon>
    </lineage>
</organism>
<keyword evidence="1" id="KW-0238">DNA-binding</keyword>
<sequence>MFQQFLKLLFKHYKEERSIKYYASKLYFTPKHLARIVKEASDRAASEWIDEMVIMTTKALLKSSNRTVAQIPDELNFANSSFFRYLFQKKQV</sequence>
<evidence type="ECO:0000256" key="1">
    <source>
        <dbReference type="ARBA" id="ARBA00023125"/>
    </source>
</evidence>
<dbReference type="PANTHER" id="PTHR43280">
    <property type="entry name" value="ARAC-FAMILY TRANSCRIPTIONAL REGULATOR"/>
    <property type="match status" value="1"/>
</dbReference>
<gene>
    <name evidence="3" type="ORF">ACFO6W_24090</name>
</gene>
<keyword evidence="4" id="KW-1185">Reference proteome</keyword>
<evidence type="ECO:0000313" key="3">
    <source>
        <dbReference type="EMBL" id="MFC4676768.1"/>
    </source>
</evidence>
<accession>A0ABV9L379</accession>
<protein>
    <submittedName>
        <fullName evidence="3">Helix-turn-helix domain-containing protein</fullName>
    </submittedName>
</protein>
<comment type="caution">
    <text evidence="3">The sequence shown here is derived from an EMBL/GenBank/DDBJ whole genome shotgun (WGS) entry which is preliminary data.</text>
</comment>
<dbReference type="PANTHER" id="PTHR43280:SF32">
    <property type="entry name" value="TRANSCRIPTIONAL REGULATORY PROTEIN"/>
    <property type="match status" value="1"/>
</dbReference>
<dbReference type="EMBL" id="JBHSGN010000156">
    <property type="protein sequence ID" value="MFC4676768.1"/>
    <property type="molecule type" value="Genomic_DNA"/>
</dbReference>
<evidence type="ECO:0000313" key="4">
    <source>
        <dbReference type="Proteomes" id="UP001596023"/>
    </source>
</evidence>
<name>A0ABV9L379_9BACT</name>
<proteinExistence type="predicted"/>
<dbReference type="Pfam" id="PF12833">
    <property type="entry name" value="HTH_18"/>
    <property type="match status" value="1"/>
</dbReference>
<dbReference type="Proteomes" id="UP001596023">
    <property type="component" value="Unassembled WGS sequence"/>
</dbReference>
<reference evidence="4" key="1">
    <citation type="journal article" date="2019" name="Int. J. Syst. Evol. Microbiol.">
        <title>The Global Catalogue of Microorganisms (GCM) 10K type strain sequencing project: providing services to taxonomists for standard genome sequencing and annotation.</title>
        <authorList>
            <consortium name="The Broad Institute Genomics Platform"/>
            <consortium name="The Broad Institute Genome Sequencing Center for Infectious Disease"/>
            <person name="Wu L."/>
            <person name="Ma J."/>
        </authorList>
    </citation>
    <scope>NUCLEOTIDE SEQUENCE [LARGE SCALE GENOMIC DNA]</scope>
    <source>
        <strain evidence="4">CCUG 66188</strain>
    </source>
</reference>
<dbReference type="RefSeq" id="WP_380001319.1">
    <property type="nucleotide sequence ID" value="NZ_JBHSGN010000156.1"/>
</dbReference>
<evidence type="ECO:0000259" key="2">
    <source>
        <dbReference type="PROSITE" id="PS01124"/>
    </source>
</evidence>
<dbReference type="Gene3D" id="1.10.10.60">
    <property type="entry name" value="Homeodomain-like"/>
    <property type="match status" value="1"/>
</dbReference>